<dbReference type="EMBL" id="RQTJ01000032">
    <property type="protein sequence ID" value="RRA92013.1"/>
    <property type="molecule type" value="Genomic_DNA"/>
</dbReference>
<dbReference type="AlphaFoldDB" id="A0A3P1AVR0"/>
<accession>A0A3P1AVR0</accession>
<comment type="caution">
    <text evidence="1">The sequence shown here is derived from an EMBL/GenBank/DDBJ whole genome shotgun (WGS) entry which is preliminary data.</text>
</comment>
<organism evidence="1 2">
    <name type="scientific">Paenimyroides viscosum</name>
    <dbReference type="NCBI Taxonomy" id="2488729"/>
    <lineage>
        <taxon>Bacteria</taxon>
        <taxon>Pseudomonadati</taxon>
        <taxon>Bacteroidota</taxon>
        <taxon>Flavobacteriia</taxon>
        <taxon>Flavobacteriales</taxon>
        <taxon>Flavobacteriaceae</taxon>
        <taxon>Paenimyroides</taxon>
    </lineage>
</organism>
<evidence type="ECO:0000313" key="1">
    <source>
        <dbReference type="EMBL" id="RRA92013.1"/>
    </source>
</evidence>
<dbReference type="OrthoDB" id="9851668at2"/>
<protein>
    <recommendedName>
        <fullName evidence="3">Lipoprotein</fullName>
    </recommendedName>
</protein>
<dbReference type="Proteomes" id="UP000268372">
    <property type="component" value="Unassembled WGS sequence"/>
</dbReference>
<dbReference type="RefSeq" id="WP_124900128.1">
    <property type="nucleotide sequence ID" value="NZ_RQTJ01000032.1"/>
</dbReference>
<evidence type="ECO:0008006" key="3">
    <source>
        <dbReference type="Google" id="ProtNLM"/>
    </source>
</evidence>
<evidence type="ECO:0000313" key="2">
    <source>
        <dbReference type="Proteomes" id="UP000268372"/>
    </source>
</evidence>
<gene>
    <name evidence="1" type="ORF">EG242_12125</name>
</gene>
<dbReference type="PROSITE" id="PS51257">
    <property type="entry name" value="PROKAR_LIPOPROTEIN"/>
    <property type="match status" value="1"/>
</dbReference>
<name>A0A3P1AVR0_9FLAO</name>
<proteinExistence type="predicted"/>
<reference evidence="1 2" key="1">
    <citation type="submission" date="2018-11" db="EMBL/GenBank/DDBJ databases">
        <title>Flavobacterium sp. nov., YIM 102796 draft genome.</title>
        <authorList>
            <person name="Li G."/>
            <person name="Jiang Y."/>
        </authorList>
    </citation>
    <scope>NUCLEOTIDE SEQUENCE [LARGE SCALE GENOMIC DNA]</scope>
    <source>
        <strain evidence="1 2">YIM 102796</strain>
    </source>
</reference>
<sequence>MRVLIVLVSFMLFGCTEKNEIEEMVLITSYYSGHDRYNANFYVLKNFNENISLINNIAKQDTVNGFVINIAEEEKKKLSQNQKINQKQLLLAKVKIKLKQSKKYTDFRNTYSMQSFGMLRKPCYFYEIFDEYQSFEIIELYDDGLIKEG</sequence>
<keyword evidence="2" id="KW-1185">Reference proteome</keyword>